<dbReference type="KEGG" id="ache:ACHE_30255S"/>
<reference evidence="2" key="1">
    <citation type="submission" date="2021-01" db="EMBL/GenBank/DDBJ databases">
        <authorList>
            <consortium name="Aspergillus chevalieri M1 genome sequencing consortium"/>
            <person name="Kazuki M."/>
            <person name="Futagami T."/>
        </authorList>
    </citation>
    <scope>NUCLEOTIDE SEQUENCE</scope>
    <source>
        <strain evidence="2">M1</strain>
    </source>
</reference>
<keyword evidence="3" id="KW-1185">Reference proteome</keyword>
<protein>
    <submittedName>
        <fullName evidence="2">Uncharacterized protein</fullName>
    </submittedName>
</protein>
<proteinExistence type="predicted"/>
<dbReference type="EMBL" id="AP024418">
    <property type="protein sequence ID" value="BCR86268.1"/>
    <property type="molecule type" value="Genomic_DNA"/>
</dbReference>
<accession>A0A7R7ZLB3</accession>
<feature type="region of interest" description="Disordered" evidence="1">
    <location>
        <begin position="96"/>
        <end position="119"/>
    </location>
</feature>
<organism evidence="2 3">
    <name type="scientific">Aspergillus chevalieri</name>
    <name type="common">Eurotium chevalieri</name>
    <dbReference type="NCBI Taxonomy" id="182096"/>
    <lineage>
        <taxon>Eukaryota</taxon>
        <taxon>Fungi</taxon>
        <taxon>Dikarya</taxon>
        <taxon>Ascomycota</taxon>
        <taxon>Pezizomycotina</taxon>
        <taxon>Eurotiomycetes</taxon>
        <taxon>Eurotiomycetidae</taxon>
        <taxon>Eurotiales</taxon>
        <taxon>Aspergillaceae</taxon>
        <taxon>Aspergillus</taxon>
        <taxon>Aspergillus subgen. Aspergillus</taxon>
    </lineage>
</organism>
<dbReference type="GeneID" id="66980627"/>
<evidence type="ECO:0000313" key="2">
    <source>
        <dbReference type="EMBL" id="BCR86268.1"/>
    </source>
</evidence>
<dbReference type="AlphaFoldDB" id="A0A7R7ZLB3"/>
<dbReference type="RefSeq" id="XP_043134790.1">
    <property type="nucleotide sequence ID" value="XM_043276852.1"/>
</dbReference>
<evidence type="ECO:0000313" key="3">
    <source>
        <dbReference type="Proteomes" id="UP000637239"/>
    </source>
</evidence>
<gene>
    <name evidence="2" type="ORF">ACHE_30255S</name>
</gene>
<sequence>MEAVPIIHRYLLRLGSFPYQNDPEELLIQRVLRTAVILLSNFLGDVDSAYFSNNERRICFQSMASLASGKVSRNKSLREEADDRDLINVLSGMKNRRRHPDQPKVMIQGPKQPLPRSSRPLGQEIWINSFQRMSSGRFYV</sequence>
<name>A0A7R7ZLB3_ASPCH</name>
<dbReference type="Proteomes" id="UP000637239">
    <property type="component" value="Chromosome 3"/>
</dbReference>
<reference evidence="2" key="2">
    <citation type="submission" date="2021-02" db="EMBL/GenBank/DDBJ databases">
        <title>Aspergillus chevalieri M1 genome sequence.</title>
        <authorList>
            <person name="Kadooka C."/>
            <person name="Mori K."/>
            <person name="Futagami T."/>
        </authorList>
    </citation>
    <scope>NUCLEOTIDE SEQUENCE</scope>
    <source>
        <strain evidence="2">M1</strain>
    </source>
</reference>
<evidence type="ECO:0000256" key="1">
    <source>
        <dbReference type="SAM" id="MobiDB-lite"/>
    </source>
</evidence>